<evidence type="ECO:0000256" key="8">
    <source>
        <dbReference type="ARBA" id="ARBA00022989"/>
    </source>
</evidence>
<sequence length="909" mass="95265">MARTTRATALLALLLLISCFSGSHALRANQAAKYTWLLQNVGRVRDAAFSRQHVHVLSEQGALAALDRATGRIVWRKEVATDAQLIPASDGSVLITVGSDGLRAFRAADGQMLWQDGRLGGPAAAIALPGDKIAVAAAGSLQLLQVADGQSLATAAYGAAGEPSLFLDETADGSLFLVLTASSQVTVVKFAVPSLQTLGEFAHAVPVEIQPPLQAVLLGSELVLASPHLSGLCHAPALGGAALSCSPQRAANGEALEHPFELVPAPCPGASAPARLRSGVALMTHQRGELGALAWVPGAHAASACAADAALGAAAFAVAHANGRVELLRAADGGLVATIAQVPQPLARVFLSADRAVLGVTTEGDTVYVSPSAAWTRRDGLADSVDALFANLPPPTREYLAARSAARPGQLAAVRAGVLSLKRQAGLAAPAELRELEAYERAVDERLLPTRDQDGFRKQALVLTAAGQLTSLHSGDGHELWTLSLGDALPGQRLDFKRLQTWREPHALDAPSEVAVFAQVAAPAGGQGGAPTTFVFVIDAYAGKVLLANRVEAAVERWVRLPRAVTTSASSQHVFVAALGAGNVAVLPDTPETRAAAAQQLPQVSVALLADEGERVLCLAPRRGANPAAYTKAFGGADVRFKYLNPNLLFVAVGGEKPDHSGPLAVHLLDSVSGRVLWSQTHEHARGPVHAVVAENWAVYHFWSAKAARWQVGSVELYEAAPRNYSVADLAFLGPPTNVSRSAWEAVPVEAFANSFFFKLPVQTMAVTQTDQGITTPQILFGTPLGQLYMMDRRLVDPRRPVVDKPTPAMQAEGLMPYSPELPLVGAAFATHAVRAAGLRAVLSEPTALESATLLLGRGLDIFGARVAPSKSRTTSRPPLLVLIVLVMSAGAAALRNVASRRVANRMWD</sequence>
<keyword evidence="7" id="KW-0256">Endoplasmic reticulum</keyword>
<evidence type="ECO:0000256" key="4">
    <source>
        <dbReference type="ARBA" id="ARBA00020824"/>
    </source>
</evidence>
<comment type="caution">
    <text evidence="15">The sequence shown here is derived from an EMBL/GenBank/DDBJ whole genome shotgun (WGS) entry which is preliminary data.</text>
</comment>
<dbReference type="EMBL" id="JASFZW010000004">
    <property type="protein sequence ID" value="KAK2078472.1"/>
    <property type="molecule type" value="Genomic_DNA"/>
</dbReference>
<feature type="domain" description="EMC1 first beta-propeller" evidence="14">
    <location>
        <begin position="29"/>
        <end position="321"/>
    </location>
</feature>
<keyword evidence="10" id="KW-0325">Glycoprotein</keyword>
<dbReference type="AlphaFoldDB" id="A0AAD9ILL8"/>
<dbReference type="SUPFAM" id="SSF50998">
    <property type="entry name" value="Quinoprotein alcohol dehydrogenase-like"/>
    <property type="match status" value="1"/>
</dbReference>
<proteinExistence type="inferred from homology"/>
<comment type="subcellular location">
    <subcellularLocation>
        <location evidence="1">Endoplasmic reticulum membrane</location>
        <topology evidence="1">Single-pass type I membrane protein</topology>
    </subcellularLocation>
</comment>
<gene>
    <name evidence="15" type="ORF">QBZ16_003312</name>
</gene>
<dbReference type="GO" id="GO:0072546">
    <property type="term" value="C:EMC complex"/>
    <property type="evidence" value="ECO:0007669"/>
    <property type="project" value="InterPro"/>
</dbReference>
<feature type="signal peptide" evidence="12">
    <location>
        <begin position="1"/>
        <end position="25"/>
    </location>
</feature>
<dbReference type="Pfam" id="PF07774">
    <property type="entry name" value="EMC1_C"/>
    <property type="match status" value="1"/>
</dbReference>
<feature type="transmembrane region" description="Helical" evidence="11">
    <location>
        <begin position="880"/>
        <end position="899"/>
    </location>
</feature>
<protein>
    <recommendedName>
        <fullName evidence="4">ER membrane protein complex subunit 1</fullName>
    </recommendedName>
</protein>
<dbReference type="PANTHER" id="PTHR21573">
    <property type="entry name" value="ER MEMBRANE PROTEIN COMPLEX SUBUNIT 1"/>
    <property type="match status" value="1"/>
</dbReference>
<accession>A0AAD9ILL8</accession>
<reference evidence="15" key="1">
    <citation type="submission" date="2021-01" db="EMBL/GenBank/DDBJ databases">
        <authorList>
            <person name="Eckstrom K.M.E."/>
        </authorList>
    </citation>
    <scope>NUCLEOTIDE SEQUENCE</scope>
    <source>
        <strain evidence="15">UVCC 0001</strain>
    </source>
</reference>
<keyword evidence="9 11" id="KW-0472">Membrane</keyword>
<dbReference type="Gene3D" id="2.130.10.10">
    <property type="entry name" value="YVTN repeat-like/Quinoprotein amine dehydrogenase"/>
    <property type="match status" value="1"/>
</dbReference>
<name>A0AAD9ILL8_PROWI</name>
<dbReference type="InterPro" id="IPR011678">
    <property type="entry name" value="EMC1_C"/>
</dbReference>
<evidence type="ECO:0000256" key="9">
    <source>
        <dbReference type="ARBA" id="ARBA00023136"/>
    </source>
</evidence>
<evidence type="ECO:0000256" key="1">
    <source>
        <dbReference type="ARBA" id="ARBA00004115"/>
    </source>
</evidence>
<dbReference type="PROSITE" id="PS51257">
    <property type="entry name" value="PROKAR_LIPOPROTEIN"/>
    <property type="match status" value="1"/>
</dbReference>
<evidence type="ECO:0000256" key="12">
    <source>
        <dbReference type="SAM" id="SignalP"/>
    </source>
</evidence>
<evidence type="ECO:0000313" key="16">
    <source>
        <dbReference type="Proteomes" id="UP001255856"/>
    </source>
</evidence>
<feature type="domain" description="ER membrane protein complex subunit 1 C-terminal" evidence="13">
    <location>
        <begin position="694"/>
        <end position="908"/>
    </location>
</feature>
<dbReference type="Pfam" id="PF25293">
    <property type="entry name" value="Beta-prop_EMC1_N"/>
    <property type="match status" value="1"/>
</dbReference>
<dbReference type="InterPro" id="IPR011047">
    <property type="entry name" value="Quinoprotein_ADH-like_sf"/>
</dbReference>
<organism evidence="15 16">
    <name type="scientific">Prototheca wickerhamii</name>
    <dbReference type="NCBI Taxonomy" id="3111"/>
    <lineage>
        <taxon>Eukaryota</taxon>
        <taxon>Viridiplantae</taxon>
        <taxon>Chlorophyta</taxon>
        <taxon>core chlorophytes</taxon>
        <taxon>Trebouxiophyceae</taxon>
        <taxon>Chlorellales</taxon>
        <taxon>Chlorellaceae</taxon>
        <taxon>Prototheca</taxon>
    </lineage>
</organism>
<comment type="similarity">
    <text evidence="2">Belongs to the EMC1 family.</text>
</comment>
<evidence type="ECO:0000256" key="5">
    <source>
        <dbReference type="ARBA" id="ARBA00022692"/>
    </source>
</evidence>
<comment type="subunit">
    <text evidence="3">Component of the ER membrane protein complex (EMC).</text>
</comment>
<evidence type="ECO:0000256" key="2">
    <source>
        <dbReference type="ARBA" id="ARBA00007904"/>
    </source>
</evidence>
<dbReference type="GO" id="GO:0034975">
    <property type="term" value="P:protein folding in endoplasmic reticulum"/>
    <property type="evidence" value="ECO:0007669"/>
    <property type="project" value="TreeGrafter"/>
</dbReference>
<feature type="chain" id="PRO_5042282707" description="ER membrane protein complex subunit 1" evidence="12">
    <location>
        <begin position="26"/>
        <end position="909"/>
    </location>
</feature>
<dbReference type="Proteomes" id="UP001255856">
    <property type="component" value="Unassembled WGS sequence"/>
</dbReference>
<evidence type="ECO:0000256" key="7">
    <source>
        <dbReference type="ARBA" id="ARBA00022824"/>
    </source>
</evidence>
<evidence type="ECO:0000313" key="15">
    <source>
        <dbReference type="EMBL" id="KAK2078472.1"/>
    </source>
</evidence>
<keyword evidence="6 12" id="KW-0732">Signal</keyword>
<evidence type="ECO:0000256" key="6">
    <source>
        <dbReference type="ARBA" id="ARBA00022729"/>
    </source>
</evidence>
<evidence type="ECO:0000256" key="3">
    <source>
        <dbReference type="ARBA" id="ARBA00011276"/>
    </source>
</evidence>
<keyword evidence="8 11" id="KW-1133">Transmembrane helix</keyword>
<dbReference type="PANTHER" id="PTHR21573:SF0">
    <property type="entry name" value="ER MEMBRANE PROTEIN COMPLEX SUBUNIT 1"/>
    <property type="match status" value="1"/>
</dbReference>
<keyword evidence="5 11" id="KW-0812">Transmembrane</keyword>
<dbReference type="InterPro" id="IPR015943">
    <property type="entry name" value="WD40/YVTN_repeat-like_dom_sf"/>
</dbReference>
<evidence type="ECO:0000259" key="14">
    <source>
        <dbReference type="Pfam" id="PF25293"/>
    </source>
</evidence>
<dbReference type="InterPro" id="IPR026895">
    <property type="entry name" value="EMC1"/>
</dbReference>
<dbReference type="InterPro" id="IPR058545">
    <property type="entry name" value="Beta-prop_EMC1_1st"/>
</dbReference>
<evidence type="ECO:0000256" key="10">
    <source>
        <dbReference type="ARBA" id="ARBA00023180"/>
    </source>
</evidence>
<keyword evidence="16" id="KW-1185">Reference proteome</keyword>
<evidence type="ECO:0000259" key="13">
    <source>
        <dbReference type="Pfam" id="PF07774"/>
    </source>
</evidence>
<evidence type="ECO:0000256" key="11">
    <source>
        <dbReference type="SAM" id="Phobius"/>
    </source>
</evidence>